<keyword evidence="3" id="KW-1185">Reference proteome</keyword>
<dbReference type="Proteomes" id="UP001204621">
    <property type="component" value="Unassembled WGS sequence"/>
</dbReference>
<reference evidence="2 3" key="1">
    <citation type="submission" date="2022-08" db="EMBL/GenBank/DDBJ databases">
        <title>Reclassification of Massilia species as members of the genera Telluria, Duganella, Pseudoduganella, Mokoshia gen. nov. and Zemynaea gen. nov. using orthogonal and non-orthogonal genome-based approaches.</title>
        <authorList>
            <person name="Bowman J.P."/>
        </authorList>
    </citation>
    <scope>NUCLEOTIDE SEQUENCE [LARGE SCALE GENOMIC DNA]</scope>
    <source>
        <strain evidence="2 3">JCM 31606</strain>
    </source>
</reference>
<dbReference type="RefSeq" id="WP_258811781.1">
    <property type="nucleotide sequence ID" value="NZ_JANUGU010000003.1"/>
</dbReference>
<evidence type="ECO:0000313" key="3">
    <source>
        <dbReference type="Proteomes" id="UP001204621"/>
    </source>
</evidence>
<name>A0ABT2CXQ7_9BURK</name>
<dbReference type="Pfam" id="PF11306">
    <property type="entry name" value="DUF3108"/>
    <property type="match status" value="1"/>
</dbReference>
<feature type="signal peptide" evidence="1">
    <location>
        <begin position="1"/>
        <end position="24"/>
    </location>
</feature>
<keyword evidence="1" id="KW-0732">Signal</keyword>
<dbReference type="InterPro" id="IPR021457">
    <property type="entry name" value="DUF3108"/>
</dbReference>
<dbReference type="EMBL" id="JANUGU010000003">
    <property type="protein sequence ID" value="MCS0658585.1"/>
    <property type="molecule type" value="Genomic_DNA"/>
</dbReference>
<comment type="caution">
    <text evidence="2">The sequence shown here is derived from an EMBL/GenBank/DDBJ whole genome shotgun (WGS) entry which is preliminary data.</text>
</comment>
<accession>A0ABT2CXQ7</accession>
<organism evidence="2 3">
    <name type="scientific">Massilia terrae</name>
    <dbReference type="NCBI Taxonomy" id="1811224"/>
    <lineage>
        <taxon>Bacteria</taxon>
        <taxon>Pseudomonadati</taxon>
        <taxon>Pseudomonadota</taxon>
        <taxon>Betaproteobacteria</taxon>
        <taxon>Burkholderiales</taxon>
        <taxon>Oxalobacteraceae</taxon>
        <taxon>Telluria group</taxon>
        <taxon>Massilia</taxon>
    </lineage>
</organism>
<proteinExistence type="predicted"/>
<evidence type="ECO:0000256" key="1">
    <source>
        <dbReference type="SAM" id="SignalP"/>
    </source>
</evidence>
<feature type="chain" id="PRO_5047136203" evidence="1">
    <location>
        <begin position="25"/>
        <end position="250"/>
    </location>
</feature>
<protein>
    <submittedName>
        <fullName evidence="2">DUF3108 domain-containing protein</fullName>
    </submittedName>
</protein>
<evidence type="ECO:0000313" key="2">
    <source>
        <dbReference type="EMBL" id="MCS0658585.1"/>
    </source>
</evidence>
<sequence length="250" mass="27940">MRRNLLKQAGAVLVLAAVLAGAWAQDDHPVQKRAFELPPNADLSYNLSARQGGFSLSGKALITWRAGDGKYATTAESRVSLLGKITENRSEGAIDSYGLAPAEFYEKRFRHDATTSKFDRGSKTLSFSDGDQTYPLKGGEQDRTSVTWQLVAQARAAGDKLKPGTRWAYFVAGRHDADPWIFRFIKREKVSTPAGEFDAWHVIREETEAVKGQKLDIWLAPAQDWYPVKLLFNDDGKDYVEQSVEKITKK</sequence>
<gene>
    <name evidence="2" type="ORF">NX778_10965</name>
</gene>